<name>A0ABN0NWW5_TRELE</name>
<evidence type="ECO:0000313" key="2">
    <source>
        <dbReference type="EMBL" id="ERJ91871.1"/>
    </source>
</evidence>
<protein>
    <recommendedName>
        <fullName evidence="4">Outer membrane protein beta-barrel domain-containing protein</fullName>
    </recommendedName>
</protein>
<evidence type="ECO:0008006" key="4">
    <source>
        <dbReference type="Google" id="ProtNLM"/>
    </source>
</evidence>
<comment type="caution">
    <text evidence="2">The sequence shown here is derived from an EMBL/GenBank/DDBJ whole genome shotgun (WGS) entry which is preliminary data.</text>
</comment>
<dbReference type="NCBIfam" id="NF047328">
    <property type="entry name" value="OMP_TP0733"/>
    <property type="match status" value="1"/>
</dbReference>
<organism evidence="2 3">
    <name type="scientific">Treponema lecithinolyticum ATCC 700332</name>
    <dbReference type="NCBI Taxonomy" id="1321815"/>
    <lineage>
        <taxon>Bacteria</taxon>
        <taxon>Pseudomonadati</taxon>
        <taxon>Spirochaetota</taxon>
        <taxon>Spirochaetia</taxon>
        <taxon>Spirochaetales</taxon>
        <taxon>Treponemataceae</taxon>
        <taxon>Treponema</taxon>
    </lineage>
</organism>
<evidence type="ECO:0000256" key="1">
    <source>
        <dbReference type="SAM" id="MobiDB-lite"/>
    </source>
</evidence>
<reference evidence="2 3" key="1">
    <citation type="submission" date="2013-08" db="EMBL/GenBank/DDBJ databases">
        <authorList>
            <person name="Weinstock G."/>
            <person name="Sodergren E."/>
            <person name="Wylie T."/>
            <person name="Fulton L."/>
            <person name="Fulton R."/>
            <person name="Fronick C."/>
            <person name="O'Laughlin M."/>
            <person name="Godfrey J."/>
            <person name="Miner T."/>
            <person name="Herter B."/>
            <person name="Appelbaum E."/>
            <person name="Cordes M."/>
            <person name="Lek S."/>
            <person name="Wollam A."/>
            <person name="Pepin K.H."/>
            <person name="Palsikar V.B."/>
            <person name="Mitreva M."/>
            <person name="Wilson R.K."/>
        </authorList>
    </citation>
    <scope>NUCLEOTIDE SEQUENCE [LARGE SCALE GENOMIC DNA]</scope>
    <source>
        <strain evidence="2 3">ATCC 700332</strain>
    </source>
</reference>
<dbReference type="Proteomes" id="UP000016649">
    <property type="component" value="Unassembled WGS sequence"/>
</dbReference>
<keyword evidence="3" id="KW-1185">Reference proteome</keyword>
<sequence>MLLTLGAVAENADTGAGNTGVQKPNTMDGVPAETAHKDAGKTYVNAEENGTAGEKINVQQDEDAAFDSTAEEQTGADAAAQNDDEQKNIVYKANQSGDQYIILKLNVDIPYRPFKQLLVGGSGTIGYHRFVTENLTLGGGLSFGYSKTIGSNVFYFVPILFRAGWQFTAGKFEIPLSLGIGGSFENYIDRTYFGFTLHPDVAVFFRYNTSWSFGLHTGVFILPQWYKNTEHNYTGIIQDIGLTVRYHL</sequence>
<dbReference type="EMBL" id="AWVH01000040">
    <property type="protein sequence ID" value="ERJ91871.1"/>
    <property type="molecule type" value="Genomic_DNA"/>
</dbReference>
<accession>A0ABN0NWW5</accession>
<feature type="region of interest" description="Disordered" evidence="1">
    <location>
        <begin position="12"/>
        <end position="39"/>
    </location>
</feature>
<gene>
    <name evidence="2" type="ORF">HMPREF9193_01878</name>
</gene>
<proteinExistence type="predicted"/>
<evidence type="ECO:0000313" key="3">
    <source>
        <dbReference type="Proteomes" id="UP000016649"/>
    </source>
</evidence>